<keyword evidence="10" id="KW-0472">Membrane</keyword>
<comment type="similarity">
    <text evidence="2">Belongs to the archaeal RpoM/eukaryotic RPA12/RPB9/RPC11 RNA polymerase family.</text>
</comment>
<evidence type="ECO:0000256" key="1">
    <source>
        <dbReference type="ARBA" id="ARBA00004604"/>
    </source>
</evidence>
<proteinExistence type="inferred from homology"/>
<dbReference type="FunFam" id="2.20.25.10:FF:000004">
    <property type="entry name" value="DNA-directed RNA polymerase subunit"/>
    <property type="match status" value="1"/>
</dbReference>
<evidence type="ECO:0000256" key="10">
    <source>
        <dbReference type="SAM" id="Phobius"/>
    </source>
</evidence>
<evidence type="ECO:0000313" key="12">
    <source>
        <dbReference type="EMBL" id="KAL0433940.1"/>
    </source>
</evidence>
<evidence type="ECO:0000256" key="9">
    <source>
        <dbReference type="PROSITE-ProRule" id="PRU00472"/>
    </source>
</evidence>
<dbReference type="PANTHER" id="PTHR11239">
    <property type="entry name" value="DNA-DIRECTED RNA POLYMERASE"/>
    <property type="match status" value="1"/>
</dbReference>
<evidence type="ECO:0000256" key="7">
    <source>
        <dbReference type="ARBA" id="ARBA00023163"/>
    </source>
</evidence>
<comment type="subcellular location">
    <subcellularLocation>
        <location evidence="1">Nucleus</location>
        <location evidence="1">Nucleolus</location>
    </subcellularLocation>
</comment>
<dbReference type="InterPro" id="IPR034012">
    <property type="entry name" value="Zn_ribbon_RPB9_C"/>
</dbReference>
<organism evidence="12">
    <name type="scientific">Sesamum latifolium</name>
    <dbReference type="NCBI Taxonomy" id="2727402"/>
    <lineage>
        <taxon>Eukaryota</taxon>
        <taxon>Viridiplantae</taxon>
        <taxon>Streptophyta</taxon>
        <taxon>Embryophyta</taxon>
        <taxon>Tracheophyta</taxon>
        <taxon>Spermatophyta</taxon>
        <taxon>Magnoliopsida</taxon>
        <taxon>eudicotyledons</taxon>
        <taxon>Gunneridae</taxon>
        <taxon>Pentapetalae</taxon>
        <taxon>asterids</taxon>
        <taxon>lamiids</taxon>
        <taxon>Lamiales</taxon>
        <taxon>Pedaliaceae</taxon>
        <taxon>Sesamum</taxon>
    </lineage>
</organism>
<keyword evidence="3 12" id="KW-0240">DNA-directed RNA polymerase</keyword>
<dbReference type="Pfam" id="PF01096">
    <property type="entry name" value="Zn_ribbon_TFIIS"/>
    <property type="match status" value="1"/>
</dbReference>
<dbReference type="GO" id="GO:0001193">
    <property type="term" value="P:maintenance of transcriptional fidelity during transcription elongation by RNA polymerase II"/>
    <property type="evidence" value="ECO:0007669"/>
    <property type="project" value="TreeGrafter"/>
</dbReference>
<evidence type="ECO:0000256" key="2">
    <source>
        <dbReference type="ARBA" id="ARBA00008925"/>
    </source>
</evidence>
<dbReference type="CDD" id="cd10508">
    <property type="entry name" value="Zn-ribbon_RPB9"/>
    <property type="match status" value="1"/>
</dbReference>
<feature type="transmembrane region" description="Helical" evidence="10">
    <location>
        <begin position="63"/>
        <end position="85"/>
    </location>
</feature>
<gene>
    <name evidence="12" type="ORF">Slati_2728300</name>
</gene>
<sequence length="247" mass="28293">MSDATNENFDNQIFNFLGWVLPTLAAFKISWELDAILGRIVYWSRKRNILRALIGFNVLRLDWSVDVFFLVLSPVAISYIVAFQLEVSFLNGFHSQIQQEWPDPLIPYLEQQYFVPEGRQRAEDSALRLPQLRSSEPLNLNLLSLGVSLKYLFSAEIRCRVKLLVSRHEVADNNCVYRNEIHHSVGERTQVLQDVAADPTLPRTKSVRCASCGHGEAVFFQATARGEEGMTLFFVCCNPNCGHRWRD</sequence>
<accession>A0AAW2VYH9</accession>
<name>A0AAW2VYH9_9LAMI</name>
<dbReference type="Gene3D" id="2.20.25.10">
    <property type="match status" value="1"/>
</dbReference>
<feature type="domain" description="TFIIS-type" evidence="11">
    <location>
        <begin position="205"/>
        <end position="246"/>
    </location>
</feature>
<evidence type="ECO:0000256" key="3">
    <source>
        <dbReference type="ARBA" id="ARBA00022478"/>
    </source>
</evidence>
<keyword evidence="10" id="KW-0812">Transmembrane</keyword>
<keyword evidence="6" id="KW-0862">Zinc</keyword>
<evidence type="ECO:0000256" key="8">
    <source>
        <dbReference type="ARBA" id="ARBA00023242"/>
    </source>
</evidence>
<reference evidence="12" key="1">
    <citation type="submission" date="2020-06" db="EMBL/GenBank/DDBJ databases">
        <authorList>
            <person name="Li T."/>
            <person name="Hu X."/>
            <person name="Zhang T."/>
            <person name="Song X."/>
            <person name="Zhang H."/>
            <person name="Dai N."/>
            <person name="Sheng W."/>
            <person name="Hou X."/>
            <person name="Wei L."/>
        </authorList>
    </citation>
    <scope>NUCLEOTIDE SEQUENCE</scope>
    <source>
        <strain evidence="12">KEN1</strain>
        <tissue evidence="12">Leaf</tissue>
    </source>
</reference>
<evidence type="ECO:0000256" key="4">
    <source>
        <dbReference type="ARBA" id="ARBA00022723"/>
    </source>
</evidence>
<keyword evidence="7" id="KW-0804">Transcription</keyword>
<dbReference type="GO" id="GO:0003899">
    <property type="term" value="F:DNA-directed RNA polymerase activity"/>
    <property type="evidence" value="ECO:0007669"/>
    <property type="project" value="InterPro"/>
</dbReference>
<dbReference type="GO" id="GO:0008270">
    <property type="term" value="F:zinc ion binding"/>
    <property type="evidence" value="ECO:0007669"/>
    <property type="project" value="UniProtKB-KW"/>
</dbReference>
<evidence type="ECO:0000256" key="6">
    <source>
        <dbReference type="ARBA" id="ARBA00022833"/>
    </source>
</evidence>
<comment type="caution">
    <text evidence="12">The sequence shown here is derived from an EMBL/GenBank/DDBJ whole genome shotgun (WGS) entry which is preliminary data.</text>
</comment>
<dbReference type="SUPFAM" id="SSF57783">
    <property type="entry name" value="Zinc beta-ribbon"/>
    <property type="match status" value="1"/>
</dbReference>
<reference evidence="12" key="2">
    <citation type="journal article" date="2024" name="Plant">
        <title>Genomic evolution and insights into agronomic trait innovations of Sesamum species.</title>
        <authorList>
            <person name="Miao H."/>
            <person name="Wang L."/>
            <person name="Qu L."/>
            <person name="Liu H."/>
            <person name="Sun Y."/>
            <person name="Le M."/>
            <person name="Wang Q."/>
            <person name="Wei S."/>
            <person name="Zheng Y."/>
            <person name="Lin W."/>
            <person name="Duan Y."/>
            <person name="Cao H."/>
            <person name="Xiong S."/>
            <person name="Wang X."/>
            <person name="Wei L."/>
            <person name="Li C."/>
            <person name="Ma Q."/>
            <person name="Ju M."/>
            <person name="Zhao R."/>
            <person name="Li G."/>
            <person name="Mu C."/>
            <person name="Tian Q."/>
            <person name="Mei H."/>
            <person name="Zhang T."/>
            <person name="Gao T."/>
            <person name="Zhang H."/>
        </authorList>
    </citation>
    <scope>NUCLEOTIDE SEQUENCE</scope>
    <source>
        <strain evidence="12">KEN1</strain>
    </source>
</reference>
<dbReference type="InterPro" id="IPR001222">
    <property type="entry name" value="Znf_TFIIS"/>
</dbReference>
<dbReference type="GO" id="GO:0005665">
    <property type="term" value="C:RNA polymerase II, core complex"/>
    <property type="evidence" value="ECO:0007669"/>
    <property type="project" value="TreeGrafter"/>
</dbReference>
<dbReference type="InterPro" id="IPR012164">
    <property type="entry name" value="Rpa12/Rpb9/Rpc10/TFS"/>
</dbReference>
<dbReference type="AlphaFoldDB" id="A0AAW2VYH9"/>
<keyword evidence="5 9" id="KW-0863">Zinc-finger</keyword>
<keyword evidence="10" id="KW-1133">Transmembrane helix</keyword>
<feature type="transmembrane region" description="Helical" evidence="10">
    <location>
        <begin position="16"/>
        <end position="42"/>
    </location>
</feature>
<dbReference type="GO" id="GO:0003676">
    <property type="term" value="F:nucleic acid binding"/>
    <property type="evidence" value="ECO:0007669"/>
    <property type="project" value="InterPro"/>
</dbReference>
<dbReference type="EMBL" id="JACGWN010000009">
    <property type="protein sequence ID" value="KAL0433940.1"/>
    <property type="molecule type" value="Genomic_DNA"/>
</dbReference>
<dbReference type="SMART" id="SM00440">
    <property type="entry name" value="ZnF_C2C2"/>
    <property type="match status" value="1"/>
</dbReference>
<keyword evidence="8" id="KW-0539">Nucleus</keyword>
<evidence type="ECO:0000256" key="5">
    <source>
        <dbReference type="ARBA" id="ARBA00022771"/>
    </source>
</evidence>
<dbReference type="GO" id="GO:0005730">
    <property type="term" value="C:nucleolus"/>
    <property type="evidence" value="ECO:0007669"/>
    <property type="project" value="UniProtKB-SubCell"/>
</dbReference>
<dbReference type="PROSITE" id="PS51133">
    <property type="entry name" value="ZF_TFIIS_2"/>
    <property type="match status" value="1"/>
</dbReference>
<dbReference type="GO" id="GO:0006283">
    <property type="term" value="P:transcription-coupled nucleotide-excision repair"/>
    <property type="evidence" value="ECO:0007669"/>
    <property type="project" value="TreeGrafter"/>
</dbReference>
<keyword evidence="4" id="KW-0479">Metal-binding</keyword>
<dbReference type="PANTHER" id="PTHR11239:SF1">
    <property type="entry name" value="DNA-DIRECTED RNA POLYMERASE II SUBUNIT RPB9"/>
    <property type="match status" value="1"/>
</dbReference>
<evidence type="ECO:0000259" key="11">
    <source>
        <dbReference type="PROSITE" id="PS51133"/>
    </source>
</evidence>
<protein>
    <submittedName>
        <fullName evidence="12">DNA-directed RNA polymerases II, IV and V subunitB</fullName>
    </submittedName>
</protein>
<dbReference type="GO" id="GO:0006367">
    <property type="term" value="P:transcription initiation at RNA polymerase II promoter"/>
    <property type="evidence" value="ECO:0007669"/>
    <property type="project" value="TreeGrafter"/>
</dbReference>